<evidence type="ECO:0000313" key="1">
    <source>
        <dbReference type="EMBL" id="QHR89950.1"/>
    </source>
</evidence>
<dbReference type="EMBL" id="MK697699">
    <property type="protein sequence ID" value="QHR89950.1"/>
    <property type="molecule type" value="Genomic_DNA"/>
</dbReference>
<sequence length="117" mass="13513">MCCVPYQRTTYRSSFSPGSEGRGELLPSFFKIQIFLKINIFMVINQLMKGHRYCIHNTNHNMNGCFTGRSTRRATFLESRVIRLLSPLDGRKWVPNPKRVCLSYLPINKCNALKGRA</sequence>
<accession>A0A6B9XPQ9</accession>
<name>A0A6B9XPQ9_PICSI</name>
<protein>
    <submittedName>
        <fullName evidence="1">Uncharacterized protein</fullName>
    </submittedName>
</protein>
<organism evidence="1">
    <name type="scientific">Picea sitchensis</name>
    <name type="common">Sitka spruce</name>
    <name type="synonym">Pinus sitchensis</name>
    <dbReference type="NCBI Taxonomy" id="3332"/>
    <lineage>
        <taxon>Eukaryota</taxon>
        <taxon>Viridiplantae</taxon>
        <taxon>Streptophyta</taxon>
        <taxon>Embryophyta</taxon>
        <taxon>Tracheophyta</taxon>
        <taxon>Spermatophyta</taxon>
        <taxon>Pinopsida</taxon>
        <taxon>Pinidae</taxon>
        <taxon>Conifers I</taxon>
        <taxon>Pinales</taxon>
        <taxon>Pinaceae</taxon>
        <taxon>Picea</taxon>
    </lineage>
</organism>
<gene>
    <name evidence="1" type="primary">orf03995</name>
    <name evidence="1" type="ORF">Q903MT_gene3972</name>
</gene>
<geneLocation type="mitochondrion" evidence="1"/>
<reference evidence="1" key="1">
    <citation type="submission" date="2019-03" db="EMBL/GenBank/DDBJ databases">
        <title>Largest Complete Mitochondrial Genome of a Gymnosperm, Sitka Spruce (Picea sitchensis), Indicates Complex Physical Structure.</title>
        <authorList>
            <person name="Jackman S.D."/>
            <person name="Coombe L."/>
            <person name="Warren R."/>
            <person name="Kirk H."/>
            <person name="Trinh E."/>
            <person name="McLeod T."/>
            <person name="Pleasance S."/>
            <person name="Pandoh P."/>
            <person name="Zhao Y."/>
            <person name="Coope R."/>
            <person name="Bousquet J."/>
            <person name="Bohlmann J.C."/>
            <person name="Jones S.J.M."/>
            <person name="Birol I."/>
        </authorList>
    </citation>
    <scope>NUCLEOTIDE SEQUENCE</scope>
    <source>
        <strain evidence="1">Q903</strain>
    </source>
</reference>
<proteinExistence type="predicted"/>
<dbReference type="AlphaFoldDB" id="A0A6B9XPQ9"/>
<keyword evidence="1" id="KW-0496">Mitochondrion</keyword>